<evidence type="ECO:0000256" key="6">
    <source>
        <dbReference type="ARBA" id="ARBA00023136"/>
    </source>
</evidence>
<gene>
    <name evidence="10" type="ORF">ACFH04_07620</name>
</gene>
<feature type="transmembrane region" description="Helical" evidence="7">
    <location>
        <begin position="802"/>
        <end position="826"/>
    </location>
</feature>
<evidence type="ECO:0000256" key="2">
    <source>
        <dbReference type="ARBA" id="ARBA00005236"/>
    </source>
</evidence>
<feature type="domain" description="ABC3 transporter permease C-terminal" evidence="8">
    <location>
        <begin position="290"/>
        <end position="389"/>
    </location>
</feature>
<comment type="similarity">
    <text evidence="2">Belongs to the ABC-4 integral membrane protein family. LolC/E subfamily.</text>
</comment>
<feature type="transmembrane region" description="Helical" evidence="7">
    <location>
        <begin position="419"/>
        <end position="437"/>
    </location>
</feature>
<feature type="transmembrane region" description="Helical" evidence="7">
    <location>
        <begin position="761"/>
        <end position="781"/>
    </location>
</feature>
<dbReference type="PANTHER" id="PTHR30489:SF0">
    <property type="entry name" value="LIPOPROTEIN-RELEASING SYSTEM TRANSMEMBRANE PROTEIN LOLE"/>
    <property type="match status" value="1"/>
</dbReference>
<evidence type="ECO:0000256" key="5">
    <source>
        <dbReference type="ARBA" id="ARBA00022989"/>
    </source>
</evidence>
<evidence type="ECO:0000259" key="8">
    <source>
        <dbReference type="Pfam" id="PF02687"/>
    </source>
</evidence>
<protein>
    <submittedName>
        <fullName evidence="10">FtsX-like permease family protein</fullName>
    </submittedName>
</protein>
<dbReference type="Pfam" id="PF02687">
    <property type="entry name" value="FtsX"/>
    <property type="match status" value="2"/>
</dbReference>
<accession>A0ABV6TCS9</accession>
<evidence type="ECO:0000256" key="4">
    <source>
        <dbReference type="ARBA" id="ARBA00022692"/>
    </source>
</evidence>
<evidence type="ECO:0000256" key="1">
    <source>
        <dbReference type="ARBA" id="ARBA00004651"/>
    </source>
</evidence>
<dbReference type="EMBL" id="JBHMQV010000007">
    <property type="protein sequence ID" value="MFC0843598.1"/>
    <property type="molecule type" value="Genomic_DNA"/>
</dbReference>
<feature type="domain" description="MacB-like periplasmic core" evidence="9">
    <location>
        <begin position="18"/>
        <end position="210"/>
    </location>
</feature>
<dbReference type="InterPro" id="IPR025857">
    <property type="entry name" value="MacB_PCD"/>
</dbReference>
<feature type="transmembrane region" description="Helical" evidence="7">
    <location>
        <begin position="326"/>
        <end position="350"/>
    </location>
</feature>
<evidence type="ECO:0000256" key="7">
    <source>
        <dbReference type="SAM" id="Phobius"/>
    </source>
</evidence>
<reference evidence="10 11" key="1">
    <citation type="submission" date="2024-09" db="EMBL/GenBank/DDBJ databases">
        <authorList>
            <person name="Sun Q."/>
            <person name="Mori K."/>
        </authorList>
    </citation>
    <scope>NUCLEOTIDE SEQUENCE [LARGE SCALE GENOMIC DNA]</scope>
    <source>
        <strain evidence="10 11">JCM 4557</strain>
    </source>
</reference>
<keyword evidence="11" id="KW-1185">Reference proteome</keyword>
<dbReference type="InterPro" id="IPR003838">
    <property type="entry name" value="ABC3_permease_C"/>
</dbReference>
<keyword evidence="3" id="KW-1003">Cell membrane</keyword>
<dbReference type="Pfam" id="PF12704">
    <property type="entry name" value="MacB_PCD"/>
    <property type="match status" value="1"/>
</dbReference>
<dbReference type="Proteomes" id="UP001589887">
    <property type="component" value="Unassembled WGS sequence"/>
</dbReference>
<dbReference type="InterPro" id="IPR051447">
    <property type="entry name" value="Lipoprotein-release_system"/>
</dbReference>
<feature type="domain" description="ABC3 transporter permease C-terminal" evidence="8">
    <location>
        <begin position="761"/>
        <end position="871"/>
    </location>
</feature>
<evidence type="ECO:0000259" key="9">
    <source>
        <dbReference type="Pfam" id="PF12704"/>
    </source>
</evidence>
<evidence type="ECO:0000313" key="10">
    <source>
        <dbReference type="EMBL" id="MFC0843598.1"/>
    </source>
</evidence>
<dbReference type="PANTHER" id="PTHR30489">
    <property type="entry name" value="LIPOPROTEIN-RELEASING SYSTEM TRANSMEMBRANE PROTEIN LOLE"/>
    <property type="match status" value="1"/>
</dbReference>
<feature type="transmembrane region" description="Helical" evidence="7">
    <location>
        <begin position="281"/>
        <end position="305"/>
    </location>
</feature>
<organism evidence="10 11">
    <name type="scientific">Streptomyces noboritoensis</name>
    <dbReference type="NCBI Taxonomy" id="67337"/>
    <lineage>
        <taxon>Bacteria</taxon>
        <taxon>Bacillati</taxon>
        <taxon>Actinomycetota</taxon>
        <taxon>Actinomycetes</taxon>
        <taxon>Kitasatosporales</taxon>
        <taxon>Streptomycetaceae</taxon>
        <taxon>Streptomyces</taxon>
    </lineage>
</organism>
<comment type="subcellular location">
    <subcellularLocation>
        <location evidence="1">Cell membrane</location>
        <topology evidence="1">Multi-pass membrane protein</topology>
    </subcellularLocation>
</comment>
<keyword evidence="4 7" id="KW-0812">Transmembrane</keyword>
<dbReference type="RefSeq" id="WP_394317340.1">
    <property type="nucleotide sequence ID" value="NZ_JBHMQV010000007.1"/>
</dbReference>
<evidence type="ECO:0000313" key="11">
    <source>
        <dbReference type="Proteomes" id="UP001589887"/>
    </source>
</evidence>
<feature type="transmembrane region" description="Helical" evidence="7">
    <location>
        <begin position="457"/>
        <end position="478"/>
    </location>
</feature>
<evidence type="ECO:0000256" key="3">
    <source>
        <dbReference type="ARBA" id="ARBA00022475"/>
    </source>
</evidence>
<name>A0ABV6TCS9_9ACTN</name>
<feature type="transmembrane region" description="Helical" evidence="7">
    <location>
        <begin position="518"/>
        <end position="539"/>
    </location>
</feature>
<proteinExistence type="inferred from homology"/>
<feature type="transmembrane region" description="Helical" evidence="7">
    <location>
        <begin position="846"/>
        <end position="868"/>
    </location>
</feature>
<keyword evidence="6 7" id="KW-0472">Membrane</keyword>
<keyword evidence="5 7" id="KW-1133">Transmembrane helix</keyword>
<feature type="transmembrane region" description="Helical" evidence="7">
    <location>
        <begin position="370"/>
        <end position="390"/>
    </location>
</feature>
<comment type="caution">
    <text evidence="10">The sequence shown here is derived from an EMBL/GenBank/DDBJ whole genome shotgun (WGS) entry which is preliminary data.</text>
</comment>
<sequence>MIISWVSGLLRHRTGRLAATAAGIALAVALVAALGSFLTASKSTMTARAVRSVAVAWQAEVQSGADPHTVLAMVRATDGVRGAEPVGFARSTGFQATEAGSTQSTGPGVVLGLPDTYRQTFPGAVRPLTGTATGVLLAQQTAANLHVVPGDTVTIGLPGSAPAHVTVAGIVDLPQADSLFQKVGAPPPSQPAAPPDNVILLPQALFARLTAPVAAVDPAAVTTQIHIARDAPLPADPAAAYTAVTSAARNLEARTSGAVVVGDNLGAALDAARKDALYAQVLFLFLGVPGAVLAALLTAAVAGAGADRRRREQALLRTRGLRPRQVAALAGAEAAVVGVGGGLLGVGIAALAGRAAFKSASFGASTASTLAWSGVALLLGLTVAGTAVLLPTVRDLRLGTVTAARREVGRARSPRWMRFGVDFALLAVSLLVLRAASGNQYALVLAPEGVPSISVSYWAFLGPCLLWLGAALLLWRLAHLALAHGRRLLTLLARPLTGTLAGTTAASMSRRRRPLARAIVLLALALSFAASTAVFNATYRQQAEVDARLSNGADVTVTQSPGAGVGPSAAASLHVAGVRHVEPLQHRFAYVGADLQDLYGVRPATIATATSLQDAYFAGGTARSLMARLTARPDALLVSEETVKDFRLAPGDTVNLRLQDGRTHALRTVPFHYAGIVKEFPTAPKDSFLVANADYVARSTGDDSVGAFLLDTGGAHQSTTAAALRRRLGTAATVTDLTQTRSAVGSSLTSVDLAGLTRIELGFAVLLAAASGGIVLALGLAERRRTFALATVLGARPRQLRGLVLTEAVVLTAGGLAGGALIGWSLSKMLVKVLTGVFDPPPATIAVPWAYLLLTALATIAALTGAALNAARHSSRPPVEELREL</sequence>